<dbReference type="Gene3D" id="2.60.40.2700">
    <property type="match status" value="1"/>
</dbReference>
<dbReference type="InterPro" id="IPR051465">
    <property type="entry name" value="Cell_Envelope_Struct_Comp"/>
</dbReference>
<dbReference type="EMBL" id="JACHGZ010000001">
    <property type="protein sequence ID" value="MBB5147744.1"/>
    <property type="molecule type" value="Genomic_DNA"/>
</dbReference>
<feature type="domain" description="SLH" evidence="2">
    <location>
        <begin position="806"/>
        <end position="869"/>
    </location>
</feature>
<sequence>MNVKRSIRRLFQITLVIVMILLLTAPQTFAFTQYNTAAYGLAYRNGDVYFTGYDSAIKISKISSDGNMTDVATNFQGLGPISLDFDSDGNLYYTIPNSFQLGKIYKISSADLAEVTVNAANVATEVVIGGGDLFGLAFHPITGDVYFSDNYSKKIYRILKNDFNEFPIELTDEKVHEIGTMMNLLFDIAFDSAGNLYISDFNGIIKVSNDDLADGHIDNALSYTPLTYVFGITFTSDNRLYYSTLSPAVIKLLDDPPIANDVLITGQAEVGKTLSGSYIYSDTEGALEGETTFKWYRADNASGDNKTAISGATGNSYNLTEADVGKYISFAVTPVAQSGWTHGLEVLSSFIGPVIVTAPSAPNVTVDDVNNIIIGIDETMEYKIDEGDWTPYNEQTPPNLSGNKTVKVRVKATNDTPAGEETQLVFTANPPGAPNVTANDTNNIIIGINETMEYKIDEGDWTPYNEQTPPNLSGNKTVKVRVKATNDTPAGEETLLVFTANPSPSKPDRTPSTSQSTTEQIIVDVDGNNDFHLTKISVIRSKEQDGTIKDEILMTDSNAKETVLKAKEQGIDTVRIIIPDEDDQVAEVKVEITKTALEELNNGNLKLEIATSNAVISIPVTSIHHFNQDLYFRIVPMKSATEQNQVEERAKNEPLIKEAVGDNAVQVIGRPMEIETNMQSRQVSIILPITANLPTNPAERQKVLNNLGVYIEHSDGSKELMKGTVVKMKDGSEGLEFEVNKFSTFSIVYLEGWQDEVAEEETETPEKAAHIPYINGYNNNEFRPNAFVTRAQMAKMIAQNLDGSLSTKAFEDVKSSHWAFNYVLEVKEAGIMTGVNQTTFNLNGNVTRAQMASIVYRWIQKQCEKDSSAYASCGMLSDIPEASFKDVMSDHWAAEAINFTKVAGIMVGFEDQTFKPNQELTRAQALKVINMLFKRGPLTNVETPTFLDVPKTHWAFGEVEEAVREHDILLDDNR</sequence>
<reference evidence="3 4" key="1">
    <citation type="submission" date="2020-08" db="EMBL/GenBank/DDBJ databases">
        <title>Genomic Encyclopedia of Type Strains, Phase IV (KMG-IV): sequencing the most valuable type-strain genomes for metagenomic binning, comparative biology and taxonomic classification.</title>
        <authorList>
            <person name="Goeker M."/>
        </authorList>
    </citation>
    <scope>NUCLEOTIDE SEQUENCE [LARGE SCALE GENOMIC DNA]</scope>
    <source>
        <strain evidence="3 4">DSM 10633</strain>
    </source>
</reference>
<dbReference type="InterPro" id="IPR056284">
    <property type="entry name" value="AIR9-like_A9"/>
</dbReference>
<dbReference type="Pfam" id="PF00395">
    <property type="entry name" value="SLH"/>
    <property type="match status" value="3"/>
</dbReference>
<accession>A0A840PRH3</accession>
<dbReference type="InterPro" id="IPR025142">
    <property type="entry name" value="DUF4073"/>
</dbReference>
<comment type="caution">
    <text evidence="3">The sequence shown here is derived from an EMBL/GenBank/DDBJ whole genome shotgun (WGS) entry which is preliminary data.</text>
</comment>
<protein>
    <recommendedName>
        <fullName evidence="2">SLH domain-containing protein</fullName>
    </recommendedName>
</protein>
<evidence type="ECO:0000256" key="1">
    <source>
        <dbReference type="SAM" id="SignalP"/>
    </source>
</evidence>
<dbReference type="Pfam" id="PF23197">
    <property type="entry name" value="IG_AIR9"/>
    <property type="match status" value="1"/>
</dbReference>
<dbReference type="InterPro" id="IPR001119">
    <property type="entry name" value="SLH_dom"/>
</dbReference>
<gene>
    <name evidence="3" type="ORF">HNR36_000125</name>
</gene>
<dbReference type="PROSITE" id="PS51272">
    <property type="entry name" value="SLH"/>
    <property type="match status" value="2"/>
</dbReference>
<feature type="chain" id="PRO_5032628463" description="SLH domain-containing protein" evidence="1">
    <location>
        <begin position="31"/>
        <end position="974"/>
    </location>
</feature>
<dbReference type="Gene3D" id="2.130.10.10">
    <property type="entry name" value="YVTN repeat-like/Quinoprotein amine dehydrogenase"/>
    <property type="match status" value="1"/>
</dbReference>
<feature type="domain" description="SLH" evidence="2">
    <location>
        <begin position="880"/>
        <end position="943"/>
    </location>
</feature>
<keyword evidence="1" id="KW-0732">Signal</keyword>
<proteinExistence type="predicted"/>
<feature type="signal peptide" evidence="1">
    <location>
        <begin position="1"/>
        <end position="30"/>
    </location>
</feature>
<dbReference type="SUPFAM" id="SSF101898">
    <property type="entry name" value="NHL repeat"/>
    <property type="match status" value="1"/>
</dbReference>
<dbReference type="PANTHER" id="PTHR43308">
    <property type="entry name" value="OUTER MEMBRANE PROTEIN ALPHA-RELATED"/>
    <property type="match status" value="1"/>
</dbReference>
<organism evidence="3 4">
    <name type="scientific">Ureibacillus thermosphaericus</name>
    <dbReference type="NCBI Taxonomy" id="51173"/>
    <lineage>
        <taxon>Bacteria</taxon>
        <taxon>Bacillati</taxon>
        <taxon>Bacillota</taxon>
        <taxon>Bacilli</taxon>
        <taxon>Bacillales</taxon>
        <taxon>Caryophanaceae</taxon>
        <taxon>Ureibacillus</taxon>
    </lineage>
</organism>
<dbReference type="InterPro" id="IPR015943">
    <property type="entry name" value="WD40/YVTN_repeat-like_dom_sf"/>
</dbReference>
<evidence type="ECO:0000313" key="3">
    <source>
        <dbReference type="EMBL" id="MBB5147744.1"/>
    </source>
</evidence>
<keyword evidence="4" id="KW-1185">Reference proteome</keyword>
<evidence type="ECO:0000259" key="2">
    <source>
        <dbReference type="PROSITE" id="PS51272"/>
    </source>
</evidence>
<dbReference type="Pfam" id="PF13285">
    <property type="entry name" value="DUF4073"/>
    <property type="match status" value="2"/>
</dbReference>
<dbReference type="Proteomes" id="UP000557217">
    <property type="component" value="Unassembled WGS sequence"/>
</dbReference>
<dbReference type="RefSeq" id="WP_168411744.1">
    <property type="nucleotide sequence ID" value="NZ_JAAXPW010000001.1"/>
</dbReference>
<evidence type="ECO:0000313" key="4">
    <source>
        <dbReference type="Proteomes" id="UP000557217"/>
    </source>
</evidence>
<dbReference type="AlphaFoldDB" id="A0A840PRH3"/>
<name>A0A840PRH3_URETH</name>